<dbReference type="AlphaFoldDB" id="K3VKU3"/>
<feature type="compositionally biased region" description="Low complexity" evidence="1">
    <location>
        <begin position="224"/>
        <end position="235"/>
    </location>
</feature>
<sequence length="246" mass="25005">MKVSIQLVTVALAASAAAHPQNGRKPAPSSTTAGSATSSSAVPSKGSMYNLPFMPTWFFRDSSQNKCISTYNACLISKSSDQSPCASDYAACIKSAASASSSGGSATSSKPPPPPSATGSKTASGTMSRPPRPTSLKQWWGQEQGRRKCRYDHWICIRNKSNDKADCDDKRASCFASAKTATATTGPTSIPTGSATTTGTGSTSAAAAAATTSSTTVADAVAATASTDASISPDDPSFDDDSDDST</sequence>
<feature type="compositionally biased region" description="Acidic residues" evidence="1">
    <location>
        <begin position="236"/>
        <end position="246"/>
    </location>
</feature>
<feature type="compositionally biased region" description="Low complexity" evidence="1">
    <location>
        <begin position="25"/>
        <end position="43"/>
    </location>
</feature>
<name>K3VKU3_FUSPC</name>
<evidence type="ECO:0000313" key="4">
    <source>
        <dbReference type="Proteomes" id="UP000007978"/>
    </source>
</evidence>
<feature type="compositionally biased region" description="Low complexity" evidence="1">
    <location>
        <begin position="99"/>
        <end position="109"/>
    </location>
</feature>
<dbReference type="RefSeq" id="XP_009256095.1">
    <property type="nucleotide sequence ID" value="XM_009257820.1"/>
</dbReference>
<comment type="caution">
    <text evidence="3">The sequence shown here is derived from an EMBL/GenBank/DDBJ whole genome shotgun (WGS) entry which is preliminary data.</text>
</comment>
<organism evidence="3 4">
    <name type="scientific">Fusarium pseudograminearum (strain CS3096)</name>
    <name type="common">Wheat and barley crown-rot fungus</name>
    <dbReference type="NCBI Taxonomy" id="1028729"/>
    <lineage>
        <taxon>Eukaryota</taxon>
        <taxon>Fungi</taxon>
        <taxon>Dikarya</taxon>
        <taxon>Ascomycota</taxon>
        <taxon>Pezizomycotina</taxon>
        <taxon>Sordariomycetes</taxon>
        <taxon>Hypocreomycetidae</taxon>
        <taxon>Hypocreales</taxon>
        <taxon>Nectriaceae</taxon>
        <taxon>Fusarium</taxon>
    </lineage>
</organism>
<keyword evidence="2" id="KW-0732">Signal</keyword>
<protein>
    <submittedName>
        <fullName evidence="3">Uncharacterized protein</fullName>
    </submittedName>
</protein>
<keyword evidence="4" id="KW-1185">Reference proteome</keyword>
<dbReference type="EMBL" id="AFNW01000096">
    <property type="protein sequence ID" value="EKJ75144.1"/>
    <property type="molecule type" value="Genomic_DNA"/>
</dbReference>
<evidence type="ECO:0000256" key="2">
    <source>
        <dbReference type="SAM" id="SignalP"/>
    </source>
</evidence>
<dbReference type="OrthoDB" id="5104412at2759"/>
<dbReference type="KEGG" id="fpu:FPSE_04702"/>
<gene>
    <name evidence="3" type="ORF">FPSE_04702</name>
</gene>
<feature type="signal peptide" evidence="2">
    <location>
        <begin position="1"/>
        <end position="18"/>
    </location>
</feature>
<dbReference type="GeneID" id="20363320"/>
<reference evidence="3 4" key="1">
    <citation type="journal article" date="2012" name="PLoS Pathog.">
        <title>Comparative pathogenomics reveals horizontally acquired novel virulence genes in fungi infecting cereal hosts.</title>
        <authorList>
            <person name="Gardiner D.M."/>
            <person name="McDonald M.C."/>
            <person name="Covarelli L."/>
            <person name="Solomon P.S."/>
            <person name="Rusu A.G."/>
            <person name="Marshall M."/>
            <person name="Kazan K."/>
            <person name="Chakraborty S."/>
            <person name="McDonald B.A."/>
            <person name="Manners J.M."/>
        </authorList>
    </citation>
    <scope>NUCLEOTIDE SEQUENCE [LARGE SCALE GENOMIC DNA]</scope>
    <source>
        <strain evidence="3 4">CS3096</strain>
    </source>
</reference>
<proteinExistence type="predicted"/>
<evidence type="ECO:0000313" key="3">
    <source>
        <dbReference type="EMBL" id="EKJ75144.1"/>
    </source>
</evidence>
<dbReference type="eggNOG" id="ENOG502RK2G">
    <property type="taxonomic scope" value="Eukaryota"/>
</dbReference>
<dbReference type="Proteomes" id="UP000007978">
    <property type="component" value="Chromosome 2"/>
</dbReference>
<accession>K3VKU3</accession>
<feature type="region of interest" description="Disordered" evidence="1">
    <location>
        <begin position="180"/>
        <end position="201"/>
    </location>
</feature>
<feature type="chain" id="PRO_5003866670" evidence="2">
    <location>
        <begin position="19"/>
        <end position="246"/>
    </location>
</feature>
<feature type="region of interest" description="Disordered" evidence="1">
    <location>
        <begin position="18"/>
        <end position="43"/>
    </location>
</feature>
<dbReference type="HOGENOM" id="CLU_1115778_0_0_1"/>
<feature type="region of interest" description="Disordered" evidence="1">
    <location>
        <begin position="99"/>
        <end position="142"/>
    </location>
</feature>
<feature type="region of interest" description="Disordered" evidence="1">
    <location>
        <begin position="224"/>
        <end position="246"/>
    </location>
</feature>
<evidence type="ECO:0000256" key="1">
    <source>
        <dbReference type="SAM" id="MobiDB-lite"/>
    </source>
</evidence>